<gene>
    <name evidence="1" type="ORF">PLOB_00011345</name>
</gene>
<name>A0ABN8NDP2_9CNID</name>
<reference evidence="1 2" key="1">
    <citation type="submission" date="2022-05" db="EMBL/GenBank/DDBJ databases">
        <authorList>
            <consortium name="Genoscope - CEA"/>
            <person name="William W."/>
        </authorList>
    </citation>
    <scope>NUCLEOTIDE SEQUENCE [LARGE SCALE GENOMIC DNA]</scope>
</reference>
<evidence type="ECO:0000313" key="1">
    <source>
        <dbReference type="EMBL" id="CAH3103235.1"/>
    </source>
</evidence>
<protein>
    <submittedName>
        <fullName evidence="1">Uncharacterized protein</fullName>
    </submittedName>
</protein>
<accession>A0ABN8NDP2</accession>
<evidence type="ECO:0000313" key="2">
    <source>
        <dbReference type="Proteomes" id="UP001159405"/>
    </source>
</evidence>
<organism evidence="1 2">
    <name type="scientific">Porites lobata</name>
    <dbReference type="NCBI Taxonomy" id="104759"/>
    <lineage>
        <taxon>Eukaryota</taxon>
        <taxon>Metazoa</taxon>
        <taxon>Cnidaria</taxon>
        <taxon>Anthozoa</taxon>
        <taxon>Hexacorallia</taxon>
        <taxon>Scleractinia</taxon>
        <taxon>Fungiina</taxon>
        <taxon>Poritidae</taxon>
        <taxon>Porites</taxon>
    </lineage>
</organism>
<dbReference type="Proteomes" id="UP001159405">
    <property type="component" value="Unassembled WGS sequence"/>
</dbReference>
<sequence>MATEICLTISLGHGLEAFISKVDKTGKSYRVHYGVRTFTLYSGKRTWTKEHFFGLNTWKFTERMSCYLVDVYLFLTGQRMISHALQVNELGRVEDGKHQRETLLTGSDFFINGGITGMKQRRVEDGKHLRETLLTGLHSFVNGFCLHLKEYQDWNGMEKLEDDQHQKERNSAKKECRKAERKWRRTKLDSDFLMFKAKKNHATFIIRNTTRNYYTDFIQENSNDQHKLFRSTKILFDQDTDSTYQKYCDSAVLGNDIRNFFVQKIKRINFALNLMQLPVVLVHIQSQPLCAQLSLTRFQLQVMMMSCT</sequence>
<dbReference type="EMBL" id="CALNXK010000016">
    <property type="protein sequence ID" value="CAH3103235.1"/>
    <property type="molecule type" value="Genomic_DNA"/>
</dbReference>
<keyword evidence="2" id="KW-1185">Reference proteome</keyword>
<comment type="caution">
    <text evidence="1">The sequence shown here is derived from an EMBL/GenBank/DDBJ whole genome shotgun (WGS) entry which is preliminary data.</text>
</comment>
<proteinExistence type="predicted"/>